<sequence length="314" mass="35250">MFIIFSTLASCAFYLQHEEKSFLSWMRLTNQFFTGDDYHLRFGIYLSNLRRVKEHNAAHKSFRVGMNKFAALTPSEYRSLLGVRITLSNFQSQKNSKSMNLESIDWRDKGVVSPISDQGSCGSCWAFSAIQSIESVNAISSGQLRKFSEQNIVDCVNTCSGCNGGLMTDAYQYVIDHQGGQFVLEDDYKYTARDGNCRFDECPHIGTISKYVNIIEGDEDDLYEKVQLGPVAVAIDASTWSFTLYKEGIYDEPLCSPTNLDHGVGCVGFGTENGVSYWIVRNSWGTSWGEQGYMKLIRKNNQCGIASMATFPYA</sequence>
<evidence type="ECO:0000259" key="4">
    <source>
        <dbReference type="SMART" id="SM00848"/>
    </source>
</evidence>
<dbReference type="EMBL" id="JAPFFF010000043">
    <property type="protein sequence ID" value="KAK8840809.1"/>
    <property type="molecule type" value="Genomic_DNA"/>
</dbReference>
<dbReference type="SMART" id="SM00645">
    <property type="entry name" value="Pept_C1"/>
    <property type="match status" value="1"/>
</dbReference>
<dbReference type="Pfam" id="PF08246">
    <property type="entry name" value="Inhibitor_I29"/>
    <property type="match status" value="1"/>
</dbReference>
<proteinExistence type="inferred from homology"/>
<dbReference type="SUPFAM" id="SSF54001">
    <property type="entry name" value="Cysteine proteinases"/>
    <property type="match status" value="1"/>
</dbReference>
<dbReference type="Gene3D" id="3.90.70.10">
    <property type="entry name" value="Cysteine proteinases"/>
    <property type="match status" value="1"/>
</dbReference>
<dbReference type="InterPro" id="IPR025661">
    <property type="entry name" value="Pept_asp_AS"/>
</dbReference>
<dbReference type="Pfam" id="PF00112">
    <property type="entry name" value="Peptidase_C1"/>
    <property type="match status" value="1"/>
</dbReference>
<feature type="domain" description="Cathepsin propeptide inhibitor" evidence="4">
    <location>
        <begin position="22"/>
        <end position="77"/>
    </location>
</feature>
<dbReference type="CDD" id="cd02248">
    <property type="entry name" value="Peptidase_C1A"/>
    <property type="match status" value="1"/>
</dbReference>
<reference evidence="5 6" key="1">
    <citation type="submission" date="2024-04" db="EMBL/GenBank/DDBJ databases">
        <title>Tritrichomonas musculus Genome.</title>
        <authorList>
            <person name="Alves-Ferreira E."/>
            <person name="Grigg M."/>
            <person name="Lorenzi H."/>
            <person name="Galac M."/>
        </authorList>
    </citation>
    <scope>NUCLEOTIDE SEQUENCE [LARGE SCALE GENOMIC DNA]</scope>
    <source>
        <strain evidence="5 6">EAF2021</strain>
    </source>
</reference>
<dbReference type="PROSITE" id="PS00139">
    <property type="entry name" value="THIOL_PROTEASE_CYS"/>
    <property type="match status" value="1"/>
</dbReference>
<evidence type="ECO:0000313" key="5">
    <source>
        <dbReference type="EMBL" id="KAK8840809.1"/>
    </source>
</evidence>
<evidence type="ECO:0000256" key="2">
    <source>
        <dbReference type="ARBA" id="ARBA00023157"/>
    </source>
</evidence>
<comment type="similarity">
    <text evidence="1">Belongs to the peptidase C1 family.</text>
</comment>
<dbReference type="PANTHER" id="PTHR12411">
    <property type="entry name" value="CYSTEINE PROTEASE FAMILY C1-RELATED"/>
    <property type="match status" value="1"/>
</dbReference>
<feature type="domain" description="Peptidase C1A papain C-terminal" evidence="3">
    <location>
        <begin position="100"/>
        <end position="313"/>
    </location>
</feature>
<dbReference type="SMART" id="SM00848">
    <property type="entry name" value="Inhibitor_I29"/>
    <property type="match status" value="1"/>
</dbReference>
<keyword evidence="2" id="KW-1015">Disulfide bond</keyword>
<dbReference type="PROSITE" id="PS00640">
    <property type="entry name" value="THIOL_PROTEASE_ASN"/>
    <property type="match status" value="1"/>
</dbReference>
<evidence type="ECO:0000259" key="3">
    <source>
        <dbReference type="SMART" id="SM00645"/>
    </source>
</evidence>
<evidence type="ECO:0000256" key="1">
    <source>
        <dbReference type="ARBA" id="ARBA00008455"/>
    </source>
</evidence>
<dbReference type="InterPro" id="IPR038765">
    <property type="entry name" value="Papain-like_cys_pep_sf"/>
</dbReference>
<gene>
    <name evidence="5" type="ORF">M9Y10_027631</name>
</gene>
<dbReference type="InterPro" id="IPR039417">
    <property type="entry name" value="Peptidase_C1A_papain-like"/>
</dbReference>
<keyword evidence="6" id="KW-1185">Reference proteome</keyword>
<protein>
    <submittedName>
        <fullName evidence="5">Uncharacterized protein</fullName>
    </submittedName>
</protein>
<dbReference type="InterPro" id="IPR000169">
    <property type="entry name" value="Pept_cys_AS"/>
</dbReference>
<dbReference type="InterPro" id="IPR000668">
    <property type="entry name" value="Peptidase_C1A_C"/>
</dbReference>
<comment type="caution">
    <text evidence="5">The sequence shown here is derived from an EMBL/GenBank/DDBJ whole genome shotgun (WGS) entry which is preliminary data.</text>
</comment>
<dbReference type="PRINTS" id="PR00705">
    <property type="entry name" value="PAPAIN"/>
</dbReference>
<dbReference type="Proteomes" id="UP001470230">
    <property type="component" value="Unassembled WGS sequence"/>
</dbReference>
<organism evidence="5 6">
    <name type="scientific">Tritrichomonas musculus</name>
    <dbReference type="NCBI Taxonomy" id="1915356"/>
    <lineage>
        <taxon>Eukaryota</taxon>
        <taxon>Metamonada</taxon>
        <taxon>Parabasalia</taxon>
        <taxon>Tritrichomonadida</taxon>
        <taxon>Tritrichomonadidae</taxon>
        <taxon>Tritrichomonas</taxon>
    </lineage>
</organism>
<dbReference type="InterPro" id="IPR013201">
    <property type="entry name" value="Prot_inhib_I29"/>
</dbReference>
<name>A0ABR2H3K2_9EUKA</name>
<accession>A0ABR2H3K2</accession>
<evidence type="ECO:0000313" key="6">
    <source>
        <dbReference type="Proteomes" id="UP001470230"/>
    </source>
</evidence>
<dbReference type="InterPro" id="IPR013128">
    <property type="entry name" value="Peptidase_C1A"/>
</dbReference>